<dbReference type="AlphaFoldDB" id="A0AAD2Q1Y1"/>
<feature type="region of interest" description="Disordered" evidence="1">
    <location>
        <begin position="1"/>
        <end position="102"/>
    </location>
</feature>
<dbReference type="Pfam" id="PF13358">
    <property type="entry name" value="DDE_3"/>
    <property type="match status" value="1"/>
</dbReference>
<gene>
    <name evidence="3" type="ORF">MYCIT1_LOCUS9417</name>
</gene>
<feature type="compositionally biased region" description="Basic and acidic residues" evidence="1">
    <location>
        <begin position="44"/>
        <end position="57"/>
    </location>
</feature>
<organism evidence="3 4">
    <name type="scientific">Mycena citricolor</name>
    <dbReference type="NCBI Taxonomy" id="2018698"/>
    <lineage>
        <taxon>Eukaryota</taxon>
        <taxon>Fungi</taxon>
        <taxon>Dikarya</taxon>
        <taxon>Basidiomycota</taxon>
        <taxon>Agaricomycotina</taxon>
        <taxon>Agaricomycetes</taxon>
        <taxon>Agaricomycetidae</taxon>
        <taxon>Agaricales</taxon>
        <taxon>Marasmiineae</taxon>
        <taxon>Mycenaceae</taxon>
        <taxon>Mycena</taxon>
    </lineage>
</organism>
<evidence type="ECO:0000259" key="2">
    <source>
        <dbReference type="Pfam" id="PF13358"/>
    </source>
</evidence>
<evidence type="ECO:0000313" key="4">
    <source>
        <dbReference type="Proteomes" id="UP001295794"/>
    </source>
</evidence>
<feature type="compositionally biased region" description="Acidic residues" evidence="1">
    <location>
        <begin position="58"/>
        <end position="71"/>
    </location>
</feature>
<evidence type="ECO:0000313" key="3">
    <source>
        <dbReference type="EMBL" id="CAK5267145.1"/>
    </source>
</evidence>
<proteinExistence type="predicted"/>
<dbReference type="InterPro" id="IPR036397">
    <property type="entry name" value="RNaseH_sf"/>
</dbReference>
<name>A0AAD2Q1Y1_9AGAR</name>
<dbReference type="PANTHER" id="PTHR35871">
    <property type="entry name" value="EXPRESSED PROTEIN"/>
    <property type="match status" value="1"/>
</dbReference>
<evidence type="ECO:0000256" key="1">
    <source>
        <dbReference type="SAM" id="MobiDB-lite"/>
    </source>
</evidence>
<keyword evidence="4" id="KW-1185">Reference proteome</keyword>
<feature type="compositionally biased region" description="Basic and acidic residues" evidence="1">
    <location>
        <begin position="121"/>
        <end position="133"/>
    </location>
</feature>
<accession>A0AAD2Q1Y1</accession>
<sequence>MSFRFGHPKKELSSHPLPHTMGRRKTASERFRTSNGTFASTRTLENDHEGSSDRAESDVDATDIEMADNDTDSNWTEQSDESGSDESESEDETIRIVLPSSWGEAAAPQTVFVSSMSGAERAWDGPGDRDTKAGKKRGPYGIGGDSDREVRRKRQKVMSEFRRGSISAAARDIQLAGIERNAAQKPRADAKLTSFFTRAPIASASRCSPSPTVHEEPDNDDITYLGVRTIPVHEDLPILCTMSETPERRSQSTAPPIAPPGAEAPSSSPEPPLSEADQEEDPSVLAELKTADDVADWVEGVIGEEMPKSDTELCLMANEGVRLARKMKDYRSEVLWASLVKFYTWKPRHGRGGAALRCARALLRGPAFARVLCQQARHVESFGALKASRQGQRSQGMSLLDNEAFLLGLQRWLRTLEAGKVNPKLLQQYVNETLLPSHNLRKKSISRRQSRRWLYRLGYRRKQHSKGVYWDGHERKDVKKHRAEFIAQMSDLENFRPIYDGNEMSELAPPMKDAQGWEHILIYQDESSFHDNDYQNVSYYLRPGEQVLKKKGRGRLIMVSGYICERFGNLALTDDLIEANNKLPTAEQLDIVDSRVVIYPNGKETGDNYWNMDQMIEQLRNAIKIAKRLFPKAVIHWVFDNSSCHGSLPHDAISVSKMNLKPGGKNLLLFKDTIIPMSNPFGKGGQTQSFQFPAHLSDDDPYKKFEGQNKGMQLVLEERGYDVRGLKKQRKVCEQERTRKPHLSDLTPAEEALADAGANDTDDEDDRPVNCCLRRLLENEEDIKNQCSLLQEVSANQSFSNCTFQCYQIVEEAGGVCHFLPKFHPELNPIEYFWGWVKNYFRQRSQGNFAHAQKLIKESLESCPVATIRCFFRRAFRYLSVYKAGKTGYLAEFAVKKYASHRSVPAKELEEMQKEWEVKQEKARILAASK</sequence>
<feature type="region of interest" description="Disordered" evidence="1">
    <location>
        <begin position="118"/>
        <end position="151"/>
    </location>
</feature>
<dbReference type="InterPro" id="IPR038717">
    <property type="entry name" value="Tc1-like_DDE_dom"/>
</dbReference>
<dbReference type="GO" id="GO:0003676">
    <property type="term" value="F:nucleic acid binding"/>
    <property type="evidence" value="ECO:0007669"/>
    <property type="project" value="InterPro"/>
</dbReference>
<feature type="compositionally biased region" description="Acidic residues" evidence="1">
    <location>
        <begin position="78"/>
        <end position="91"/>
    </location>
</feature>
<reference evidence="3" key="1">
    <citation type="submission" date="2023-11" db="EMBL/GenBank/DDBJ databases">
        <authorList>
            <person name="De Vega J J."/>
            <person name="De Vega J J."/>
        </authorList>
    </citation>
    <scope>NUCLEOTIDE SEQUENCE</scope>
</reference>
<dbReference type="EMBL" id="CAVNYO010000116">
    <property type="protein sequence ID" value="CAK5267145.1"/>
    <property type="molecule type" value="Genomic_DNA"/>
</dbReference>
<feature type="region of interest" description="Disordered" evidence="1">
    <location>
        <begin position="244"/>
        <end position="283"/>
    </location>
</feature>
<feature type="compositionally biased region" description="Polar residues" evidence="1">
    <location>
        <begin position="33"/>
        <end position="43"/>
    </location>
</feature>
<dbReference type="PANTHER" id="PTHR35871:SF1">
    <property type="entry name" value="CXC1-LIKE CYSTEINE CLUSTER ASSOCIATED WITH KDZ TRANSPOSASES DOMAIN-CONTAINING PROTEIN"/>
    <property type="match status" value="1"/>
</dbReference>
<comment type="caution">
    <text evidence="3">The sequence shown here is derived from an EMBL/GenBank/DDBJ whole genome shotgun (WGS) entry which is preliminary data.</text>
</comment>
<feature type="domain" description="Tc1-like transposase DDE" evidence="2">
    <location>
        <begin position="769"/>
        <end position="845"/>
    </location>
</feature>
<dbReference type="Proteomes" id="UP001295794">
    <property type="component" value="Unassembled WGS sequence"/>
</dbReference>
<protein>
    <recommendedName>
        <fullName evidence="2">Tc1-like transposase DDE domain-containing protein</fullName>
    </recommendedName>
</protein>
<dbReference type="Gene3D" id="3.30.420.10">
    <property type="entry name" value="Ribonuclease H-like superfamily/Ribonuclease H"/>
    <property type="match status" value="1"/>
</dbReference>